<dbReference type="AlphaFoldDB" id="A0A1A9ABV7"/>
<dbReference type="RefSeq" id="WP_091200056.1">
    <property type="nucleotide sequence ID" value="NZ_LT594324.1"/>
</dbReference>
<evidence type="ECO:0000256" key="1">
    <source>
        <dbReference type="SAM" id="Phobius"/>
    </source>
</evidence>
<evidence type="ECO:0000313" key="4">
    <source>
        <dbReference type="Proteomes" id="UP000198765"/>
    </source>
</evidence>
<feature type="transmembrane region" description="Helical" evidence="1">
    <location>
        <begin position="496"/>
        <end position="515"/>
    </location>
</feature>
<dbReference type="NCBIfam" id="TIGR01167">
    <property type="entry name" value="LPXTG_anchor"/>
    <property type="match status" value="1"/>
</dbReference>
<sequence>MLSNSTRRWLAGLGVAGAFVAASATPALAEKSQVKLGWYFNDSTVATGTAGKVEDGIIYASAPVLLHDLTVRYDFSDLAGKIDVTAYEDTIGECTSPSKHVLLCTSMWEVGVEEWGLAGIFPVQLTPTDTAKDGDSGKLKMTVSAAGIDAIAHESTVRVGEGVDLAAGAPTELSLAPGKSFTAPLSVTNAGGTTAKGATVVFYNDYGLNAGKRFSNCTYVGNELRTCQFKEDLPAGTTFSATLPYVLGADSFAPGLKYGEVVWMTPAEFEDFQRYINHFEATIGKPGTDGELTLAEASAKMSKAVQADTQPDNNSSHLAVKVTGKNSTDLEALGATLTGKVGDLVKATVGVRNNGPATLDYNRAGSSITYMALDVPKGTTAVEVPQSCAPVNGDKWGEPGEPGARHYRCYFDPFLKAGDTATRDFTLRIDKVIANATGIVKINVPCQCDGGFYRDLKPANDTAKLVVNPAAGGGNDGGQGGGDGGTLPITGSSTGLIAGIGALLLAAGAGGYVIARRRKTRFVA</sequence>
<evidence type="ECO:0000313" key="3">
    <source>
        <dbReference type="EMBL" id="SBT53682.1"/>
    </source>
</evidence>
<keyword evidence="1" id="KW-0472">Membrane</keyword>
<keyword evidence="1" id="KW-0812">Transmembrane</keyword>
<dbReference type="OrthoDB" id="3967140at2"/>
<dbReference type="PATRIC" id="fig|299146.4.peg.5053"/>
<name>A0A1A9ABV7_9ACTN</name>
<feature type="signal peptide" evidence="2">
    <location>
        <begin position="1"/>
        <end position="29"/>
    </location>
</feature>
<feature type="chain" id="PRO_5008383367" evidence="2">
    <location>
        <begin position="30"/>
        <end position="524"/>
    </location>
</feature>
<keyword evidence="4" id="KW-1185">Reference proteome</keyword>
<protein>
    <submittedName>
        <fullName evidence="3">LPXTG-motif cell wall anchor domain-containing protein</fullName>
    </submittedName>
</protein>
<evidence type="ECO:0000256" key="2">
    <source>
        <dbReference type="SAM" id="SignalP"/>
    </source>
</evidence>
<proteinExistence type="predicted"/>
<keyword evidence="1" id="KW-1133">Transmembrane helix</keyword>
<gene>
    <name evidence="3" type="ORF">GA0070621_4893</name>
</gene>
<dbReference type="Proteomes" id="UP000198765">
    <property type="component" value="Chromosome I"/>
</dbReference>
<dbReference type="EMBL" id="LT594324">
    <property type="protein sequence ID" value="SBT53682.1"/>
    <property type="molecule type" value="Genomic_DNA"/>
</dbReference>
<organism evidence="3 4">
    <name type="scientific">Micromonospora narathiwatensis</name>
    <dbReference type="NCBI Taxonomy" id="299146"/>
    <lineage>
        <taxon>Bacteria</taxon>
        <taxon>Bacillati</taxon>
        <taxon>Actinomycetota</taxon>
        <taxon>Actinomycetes</taxon>
        <taxon>Micromonosporales</taxon>
        <taxon>Micromonosporaceae</taxon>
        <taxon>Micromonospora</taxon>
    </lineage>
</organism>
<dbReference type="PROSITE" id="PS51318">
    <property type="entry name" value="TAT"/>
    <property type="match status" value="1"/>
</dbReference>
<dbReference type="InterPro" id="IPR006311">
    <property type="entry name" value="TAT_signal"/>
</dbReference>
<reference evidence="3 4" key="1">
    <citation type="submission" date="2016-06" db="EMBL/GenBank/DDBJ databases">
        <authorList>
            <person name="Kjaerup R.B."/>
            <person name="Dalgaard T.S."/>
            <person name="Juul-Madsen H.R."/>
        </authorList>
    </citation>
    <scope>NUCLEOTIDE SEQUENCE [LARGE SCALE GENOMIC DNA]</scope>
    <source>
        <strain evidence="3 4">DSM 45248</strain>
    </source>
</reference>
<keyword evidence="2" id="KW-0732">Signal</keyword>
<accession>A0A1A9ABV7</accession>